<evidence type="ECO:0000313" key="2">
    <source>
        <dbReference type="EMBL" id="SEA73689.1"/>
    </source>
</evidence>
<dbReference type="EMBL" id="FNQM01000010">
    <property type="protein sequence ID" value="SEA73689.1"/>
    <property type="molecule type" value="Genomic_DNA"/>
</dbReference>
<feature type="transmembrane region" description="Helical" evidence="1">
    <location>
        <begin position="27"/>
        <end position="46"/>
    </location>
</feature>
<evidence type="ECO:0000313" key="3">
    <source>
        <dbReference type="Proteomes" id="UP000198703"/>
    </source>
</evidence>
<dbReference type="AlphaFoldDB" id="A0A1H4DMF5"/>
<dbReference type="Proteomes" id="UP000198703">
    <property type="component" value="Unassembled WGS sequence"/>
</dbReference>
<dbReference type="Gene3D" id="1.10.3730.20">
    <property type="match status" value="1"/>
</dbReference>
<keyword evidence="1" id="KW-0472">Membrane</keyword>
<keyword evidence="1" id="KW-1133">Transmembrane helix</keyword>
<sequence length="103" mass="10416">MELALLILGAAAFYAGAMILMKFWGAAPPVAMAALIAGAMALGAWCEVEALRIERLSVIYVAVLGVECLVIAGVSFVALGEDVSPREVLGGLVVVAGVAIAAT</sequence>
<dbReference type="SUPFAM" id="SSF103481">
    <property type="entry name" value="Multidrug resistance efflux transporter EmrE"/>
    <property type="match status" value="1"/>
</dbReference>
<evidence type="ECO:0000256" key="1">
    <source>
        <dbReference type="SAM" id="Phobius"/>
    </source>
</evidence>
<gene>
    <name evidence="2" type="ORF">SAMN05444370_110118</name>
</gene>
<proteinExistence type="predicted"/>
<dbReference type="RefSeq" id="WP_093254687.1">
    <property type="nucleotide sequence ID" value="NZ_FNQM01000010.1"/>
</dbReference>
<keyword evidence="1" id="KW-0812">Transmembrane</keyword>
<dbReference type="OrthoDB" id="7708701at2"/>
<accession>A0A1H4DMF5</accession>
<protein>
    <submittedName>
        <fullName evidence="2">Quaternary ammonium compound-resistance protein SugE</fullName>
    </submittedName>
</protein>
<reference evidence="2 3" key="1">
    <citation type="submission" date="2016-10" db="EMBL/GenBank/DDBJ databases">
        <authorList>
            <person name="de Groot N.N."/>
        </authorList>
    </citation>
    <scope>NUCLEOTIDE SEQUENCE [LARGE SCALE GENOMIC DNA]</scope>
    <source>
        <strain evidence="2 3">DSM 15345</strain>
    </source>
</reference>
<dbReference type="InterPro" id="IPR037185">
    <property type="entry name" value="EmrE-like"/>
</dbReference>
<organism evidence="2 3">
    <name type="scientific">Rubrimonas cliftonensis</name>
    <dbReference type="NCBI Taxonomy" id="89524"/>
    <lineage>
        <taxon>Bacteria</taxon>
        <taxon>Pseudomonadati</taxon>
        <taxon>Pseudomonadota</taxon>
        <taxon>Alphaproteobacteria</taxon>
        <taxon>Rhodobacterales</taxon>
        <taxon>Paracoccaceae</taxon>
        <taxon>Rubrimonas</taxon>
    </lineage>
</organism>
<name>A0A1H4DMF5_9RHOB</name>
<feature type="transmembrane region" description="Helical" evidence="1">
    <location>
        <begin position="58"/>
        <end position="79"/>
    </location>
</feature>
<keyword evidence="3" id="KW-1185">Reference proteome</keyword>